<dbReference type="PROSITE" id="PS50887">
    <property type="entry name" value="GGDEF"/>
    <property type="match status" value="1"/>
</dbReference>
<dbReference type="Gene3D" id="3.30.70.270">
    <property type="match status" value="1"/>
</dbReference>
<keyword evidence="3" id="KW-0472">Membrane</keyword>
<dbReference type="InterPro" id="IPR029787">
    <property type="entry name" value="Nucleotide_cyclase"/>
</dbReference>
<evidence type="ECO:0000313" key="5">
    <source>
        <dbReference type="EMBL" id="MBW8635984.1"/>
    </source>
</evidence>
<dbReference type="InterPro" id="IPR000160">
    <property type="entry name" value="GGDEF_dom"/>
</dbReference>
<dbReference type="SUPFAM" id="SSF55073">
    <property type="entry name" value="Nucleotide cyclase"/>
    <property type="match status" value="1"/>
</dbReference>
<comment type="catalytic activity">
    <reaction evidence="2">
        <text>2 GTP = 3',3'-c-di-GMP + 2 diphosphate</text>
        <dbReference type="Rhea" id="RHEA:24898"/>
        <dbReference type="ChEBI" id="CHEBI:33019"/>
        <dbReference type="ChEBI" id="CHEBI:37565"/>
        <dbReference type="ChEBI" id="CHEBI:58805"/>
        <dbReference type="EC" id="2.7.7.65"/>
    </reaction>
</comment>
<dbReference type="EMBL" id="JAICBX010000001">
    <property type="protein sequence ID" value="MBW8635984.1"/>
    <property type="molecule type" value="Genomic_DNA"/>
</dbReference>
<feature type="domain" description="GGDEF" evidence="4">
    <location>
        <begin position="118"/>
        <end position="250"/>
    </location>
</feature>
<sequence length="258" mass="29216">MNLSFGNIVRNRRGLILSRSLVLMVAIIVFTQMINTVFFASELRGEAQIADSLLTLRFTVVVAIPFVLYMVFLQARADLAVEYFRKLSRTDPLTGLFNRRAFIDLLQEGRVTREGLGDSASLMVLDIDHFKRVNDTYGHEAGDAVLIQMADLFRANLRPDDIIGRLGGEEFAIALNRSSARECWHVAQRLRHEVERHVFRHEDIEMKLTISIGATHVGKDGDLSDAMQEADMLAYKSKREGRNRISYGSDRVDIPFAV</sequence>
<comment type="caution">
    <text evidence="5">The sequence shown here is derived from an EMBL/GenBank/DDBJ whole genome shotgun (WGS) entry which is preliminary data.</text>
</comment>
<dbReference type="Proteomes" id="UP001196509">
    <property type="component" value="Unassembled WGS sequence"/>
</dbReference>
<dbReference type="FunFam" id="3.30.70.270:FF:000001">
    <property type="entry name" value="Diguanylate cyclase domain protein"/>
    <property type="match status" value="1"/>
</dbReference>
<keyword evidence="3" id="KW-0812">Transmembrane</keyword>
<dbReference type="InterPro" id="IPR043128">
    <property type="entry name" value="Rev_trsase/Diguanyl_cyclase"/>
</dbReference>
<reference evidence="5" key="1">
    <citation type="submission" date="2021-08" db="EMBL/GenBank/DDBJ databases">
        <title>Hoeflea bacterium WL0058 sp. nov., isolated from the sediment.</title>
        <authorList>
            <person name="Wang L."/>
            <person name="Zhang D."/>
        </authorList>
    </citation>
    <scope>NUCLEOTIDE SEQUENCE</scope>
    <source>
        <strain evidence="5">WL0058</strain>
    </source>
</reference>
<dbReference type="EC" id="2.7.7.65" evidence="1"/>
<accession>A0AAE2ZH22</accession>
<dbReference type="AlphaFoldDB" id="A0AAE2ZH22"/>
<evidence type="ECO:0000256" key="2">
    <source>
        <dbReference type="ARBA" id="ARBA00034247"/>
    </source>
</evidence>
<dbReference type="RefSeq" id="WP_220226697.1">
    <property type="nucleotide sequence ID" value="NZ_JAICBX010000001.1"/>
</dbReference>
<dbReference type="SMART" id="SM00267">
    <property type="entry name" value="GGDEF"/>
    <property type="match status" value="1"/>
</dbReference>
<dbReference type="InterPro" id="IPR050469">
    <property type="entry name" value="Diguanylate_Cyclase"/>
</dbReference>
<name>A0AAE2ZH22_9HYPH</name>
<gene>
    <name evidence="5" type="ORF">K1W69_02210</name>
</gene>
<feature type="transmembrane region" description="Helical" evidence="3">
    <location>
        <begin position="21"/>
        <end position="41"/>
    </location>
</feature>
<dbReference type="NCBIfam" id="TIGR00254">
    <property type="entry name" value="GGDEF"/>
    <property type="match status" value="1"/>
</dbReference>
<organism evidence="5 6">
    <name type="scientific">Flavimaribacter sediminis</name>
    <dbReference type="NCBI Taxonomy" id="2865987"/>
    <lineage>
        <taxon>Bacteria</taxon>
        <taxon>Pseudomonadati</taxon>
        <taxon>Pseudomonadota</taxon>
        <taxon>Alphaproteobacteria</taxon>
        <taxon>Hyphomicrobiales</taxon>
        <taxon>Rhizobiaceae</taxon>
        <taxon>Flavimaribacter</taxon>
    </lineage>
</organism>
<dbReference type="GO" id="GO:0052621">
    <property type="term" value="F:diguanylate cyclase activity"/>
    <property type="evidence" value="ECO:0007669"/>
    <property type="project" value="UniProtKB-EC"/>
</dbReference>
<dbReference type="PANTHER" id="PTHR45138">
    <property type="entry name" value="REGULATORY COMPONENTS OF SENSORY TRANSDUCTION SYSTEM"/>
    <property type="match status" value="1"/>
</dbReference>
<dbReference type="PANTHER" id="PTHR45138:SF9">
    <property type="entry name" value="DIGUANYLATE CYCLASE DGCM-RELATED"/>
    <property type="match status" value="1"/>
</dbReference>
<protein>
    <recommendedName>
        <fullName evidence="1">diguanylate cyclase</fullName>
        <ecNumber evidence="1">2.7.7.65</ecNumber>
    </recommendedName>
</protein>
<keyword evidence="3" id="KW-1133">Transmembrane helix</keyword>
<dbReference type="CDD" id="cd01949">
    <property type="entry name" value="GGDEF"/>
    <property type="match status" value="1"/>
</dbReference>
<evidence type="ECO:0000313" key="6">
    <source>
        <dbReference type="Proteomes" id="UP001196509"/>
    </source>
</evidence>
<evidence type="ECO:0000259" key="4">
    <source>
        <dbReference type="PROSITE" id="PS50887"/>
    </source>
</evidence>
<evidence type="ECO:0000256" key="3">
    <source>
        <dbReference type="SAM" id="Phobius"/>
    </source>
</evidence>
<feature type="transmembrane region" description="Helical" evidence="3">
    <location>
        <begin position="53"/>
        <end position="73"/>
    </location>
</feature>
<keyword evidence="6" id="KW-1185">Reference proteome</keyword>
<proteinExistence type="predicted"/>
<evidence type="ECO:0000256" key="1">
    <source>
        <dbReference type="ARBA" id="ARBA00012528"/>
    </source>
</evidence>
<dbReference type="Pfam" id="PF00990">
    <property type="entry name" value="GGDEF"/>
    <property type="match status" value="1"/>
</dbReference>